<feature type="transmembrane region" description="Helical" evidence="1">
    <location>
        <begin position="164"/>
        <end position="182"/>
    </location>
</feature>
<dbReference type="EMBL" id="CP034465">
    <property type="protein sequence ID" value="AZP05187.1"/>
    <property type="molecule type" value="Genomic_DNA"/>
</dbReference>
<dbReference type="Pfam" id="PF09515">
    <property type="entry name" value="Thia_YuaJ"/>
    <property type="match status" value="1"/>
</dbReference>
<evidence type="ECO:0000313" key="2">
    <source>
        <dbReference type="EMBL" id="AZP05187.1"/>
    </source>
</evidence>
<proteinExistence type="predicted"/>
<organism evidence="2 3">
    <name type="scientific">Jeotgalibaca ciconiae</name>
    <dbReference type="NCBI Taxonomy" id="2496265"/>
    <lineage>
        <taxon>Bacteria</taxon>
        <taxon>Bacillati</taxon>
        <taxon>Bacillota</taxon>
        <taxon>Bacilli</taxon>
        <taxon>Lactobacillales</taxon>
        <taxon>Carnobacteriaceae</taxon>
        <taxon>Jeotgalibaca</taxon>
    </lineage>
</organism>
<keyword evidence="3" id="KW-1185">Reference proteome</keyword>
<accession>A0A3S9HCX7</accession>
<dbReference type="OrthoDB" id="2166942at2"/>
<keyword evidence="1" id="KW-1133">Transmembrane helix</keyword>
<evidence type="ECO:0000313" key="3">
    <source>
        <dbReference type="Proteomes" id="UP000273326"/>
    </source>
</evidence>
<name>A0A3S9HCX7_9LACT</name>
<dbReference type="Proteomes" id="UP000273326">
    <property type="component" value="Chromosome"/>
</dbReference>
<sequence>MIKGAVFYMGSNSLRGWIEAILIGVVSYLLLYVPIAVGDSFLTFSVLPILFIGLRRGLLQGFFAGIVAGILALLLMSNSNDLLVNIVSQFGPLAFIGIVGFFAKFTQRTLNNKRYPNAAVNIITASILGTLVFYLWKFVASLSFNAEQVAEGSSAISHYLKIDGLSFAVTLAANAIVLLLLAKFLPKFFIPKDTPFLSRKEKSKLLND</sequence>
<dbReference type="KEGG" id="jeh:EJN90_11350"/>
<dbReference type="AlphaFoldDB" id="A0A3S9HCX7"/>
<protein>
    <recommendedName>
        <fullName evidence="4">ECF transporter S component</fullName>
    </recommendedName>
</protein>
<feature type="transmembrane region" description="Helical" evidence="1">
    <location>
        <begin position="58"/>
        <end position="76"/>
    </location>
</feature>
<dbReference type="InterPro" id="IPR012651">
    <property type="entry name" value="Thia_Transptr_ThiT"/>
</dbReference>
<feature type="transmembrane region" description="Helical" evidence="1">
    <location>
        <begin position="115"/>
        <end position="136"/>
    </location>
</feature>
<evidence type="ECO:0000256" key="1">
    <source>
        <dbReference type="SAM" id="Phobius"/>
    </source>
</evidence>
<evidence type="ECO:0008006" key="4">
    <source>
        <dbReference type="Google" id="ProtNLM"/>
    </source>
</evidence>
<dbReference type="GO" id="GO:0015234">
    <property type="term" value="F:thiamine transmembrane transporter activity"/>
    <property type="evidence" value="ECO:0007669"/>
    <property type="project" value="InterPro"/>
</dbReference>
<reference evidence="3" key="1">
    <citation type="submission" date="2018-12" db="EMBL/GenBank/DDBJ databases">
        <title>Complete genome sequencing of Jeotgalibaca sp. H21T32.</title>
        <authorList>
            <person name="Bae J.-W."/>
            <person name="Lee S.-Y."/>
        </authorList>
    </citation>
    <scope>NUCLEOTIDE SEQUENCE [LARGE SCALE GENOMIC DNA]</scope>
    <source>
        <strain evidence="3">H21T32</strain>
    </source>
</reference>
<gene>
    <name evidence="2" type="ORF">EJN90_11350</name>
</gene>
<keyword evidence="1" id="KW-0812">Transmembrane</keyword>
<feature type="transmembrane region" description="Helical" evidence="1">
    <location>
        <begin position="82"/>
        <end position="103"/>
    </location>
</feature>
<dbReference type="Gene3D" id="1.10.1760.20">
    <property type="match status" value="1"/>
</dbReference>
<dbReference type="GO" id="GO:0005886">
    <property type="term" value="C:plasma membrane"/>
    <property type="evidence" value="ECO:0007669"/>
    <property type="project" value="InterPro"/>
</dbReference>
<keyword evidence="1" id="KW-0472">Membrane</keyword>
<feature type="transmembrane region" description="Helical" evidence="1">
    <location>
        <begin position="20"/>
        <end position="51"/>
    </location>
</feature>